<name>A0AA39KF44_ARMTA</name>
<evidence type="ECO:0000256" key="5">
    <source>
        <dbReference type="ARBA" id="ARBA00022989"/>
    </source>
</evidence>
<comment type="subcellular location">
    <subcellularLocation>
        <location evidence="1">Membrane</location>
        <topology evidence="1">Single-pass membrane protein</topology>
    </subcellularLocation>
</comment>
<dbReference type="GeneID" id="85364906"/>
<dbReference type="GO" id="GO:0016020">
    <property type="term" value="C:membrane"/>
    <property type="evidence" value="ECO:0007669"/>
    <property type="project" value="UniProtKB-SubCell"/>
</dbReference>
<evidence type="ECO:0000256" key="2">
    <source>
        <dbReference type="ARBA" id="ARBA00022676"/>
    </source>
</evidence>
<keyword evidence="5" id="KW-1133">Transmembrane helix</keyword>
<dbReference type="GO" id="GO:0035269">
    <property type="term" value="P:protein O-linked glycosylation via mannose"/>
    <property type="evidence" value="ECO:0007669"/>
    <property type="project" value="TreeGrafter"/>
</dbReference>
<dbReference type="PANTHER" id="PTHR20961:SF38">
    <property type="entry name" value="PROTEIN O-LINKED-MANNOSE BETA-1,4-N-ACETYLGLUCOSAMINYLTRANSFERASE 2"/>
    <property type="match status" value="1"/>
</dbReference>
<keyword evidence="7" id="KW-0325">Glycoprotein</keyword>
<keyword evidence="2" id="KW-0328">Glycosyltransferase</keyword>
<evidence type="ECO:0000256" key="7">
    <source>
        <dbReference type="ARBA" id="ARBA00023180"/>
    </source>
</evidence>
<feature type="coiled-coil region" evidence="8">
    <location>
        <begin position="384"/>
        <end position="411"/>
    </location>
</feature>
<dbReference type="Proteomes" id="UP001175211">
    <property type="component" value="Unassembled WGS sequence"/>
</dbReference>
<dbReference type="PANTHER" id="PTHR20961">
    <property type="entry name" value="GLYCOSYLTRANSFERASE"/>
    <property type="match status" value="1"/>
</dbReference>
<evidence type="ECO:0000256" key="8">
    <source>
        <dbReference type="SAM" id="Coils"/>
    </source>
</evidence>
<proteinExistence type="predicted"/>
<dbReference type="RefSeq" id="XP_060332081.1">
    <property type="nucleotide sequence ID" value="XM_060481358.1"/>
</dbReference>
<evidence type="ECO:0000256" key="9">
    <source>
        <dbReference type="SAM" id="SignalP"/>
    </source>
</evidence>
<accession>A0AA39KF44</accession>
<feature type="chain" id="PRO_5041387478" description="Glycosyltransferase 61 catalytic domain-containing protein" evidence="9">
    <location>
        <begin position="27"/>
        <end position="521"/>
    </location>
</feature>
<evidence type="ECO:0000313" key="11">
    <source>
        <dbReference type="EMBL" id="KAK0459955.1"/>
    </source>
</evidence>
<keyword evidence="6" id="KW-0472">Membrane</keyword>
<dbReference type="InterPro" id="IPR049625">
    <property type="entry name" value="Glyco_transf_61_cat"/>
</dbReference>
<evidence type="ECO:0000256" key="3">
    <source>
        <dbReference type="ARBA" id="ARBA00022679"/>
    </source>
</evidence>
<evidence type="ECO:0000256" key="4">
    <source>
        <dbReference type="ARBA" id="ARBA00022692"/>
    </source>
</evidence>
<sequence>MMFRRCVRRDAMLLLMGASMMHLFSMFSTPSMTPSIRSTWFYEAPVDLDPLPPPPEPKTVVPRDVETVTVTVHPDPKPTPLANPNRPTSLPHTSIVHHAPGWTLFRNLYMSDGTLFILSNNRSFPDIRMMTSTGFPAENTRENIAMREPTRHHMDIITPEGAKRRWGERVLSVEGNTLLVNEPSQFLRHYYHLCAELFFGVQAFWHGAHSQPTSESEGEVLTHPAPPPLDRVIFAHATTDGWRDGPGFNGFFLRAAYPSLTVETWDDWEDRISATAGSTGAWRFPLVLLTDRSAAHRGPICGSQTQRIASEAWDYMRRHGLLMGIRVGGWWEPVRAAVLKFAGAPVSRSGIREKPMPERIVITYISRQGGHRRKLIEEDHDVMVEALEELVQRKNTRRDEVEWELNVLQAEGMTKDMQLSVIARTTFLLGVHGNGLTHLLFMPPTKLSAVIEIFYPGGFAHDYHWTARALGMSHFAVWNDTFYTYPDEPGVDYPEGFQGNEIPVYGPTVARIIEDRVDGKL</sequence>
<evidence type="ECO:0000256" key="1">
    <source>
        <dbReference type="ARBA" id="ARBA00004167"/>
    </source>
</evidence>
<dbReference type="AlphaFoldDB" id="A0AA39KF44"/>
<feature type="signal peptide" evidence="9">
    <location>
        <begin position="1"/>
        <end position="26"/>
    </location>
</feature>
<evidence type="ECO:0000259" key="10">
    <source>
        <dbReference type="Pfam" id="PF04577"/>
    </source>
</evidence>
<dbReference type="InterPro" id="IPR007657">
    <property type="entry name" value="Glycosyltransferase_61"/>
</dbReference>
<evidence type="ECO:0000256" key="6">
    <source>
        <dbReference type="ARBA" id="ARBA00023136"/>
    </source>
</evidence>
<keyword evidence="12" id="KW-1185">Reference proteome</keyword>
<reference evidence="11" key="1">
    <citation type="submission" date="2023-06" db="EMBL/GenBank/DDBJ databases">
        <authorList>
            <consortium name="Lawrence Berkeley National Laboratory"/>
            <person name="Ahrendt S."/>
            <person name="Sahu N."/>
            <person name="Indic B."/>
            <person name="Wong-Bajracharya J."/>
            <person name="Merenyi Z."/>
            <person name="Ke H.-M."/>
            <person name="Monk M."/>
            <person name="Kocsube S."/>
            <person name="Drula E."/>
            <person name="Lipzen A."/>
            <person name="Balint B."/>
            <person name="Henrissat B."/>
            <person name="Andreopoulos B."/>
            <person name="Martin F.M."/>
            <person name="Harder C.B."/>
            <person name="Rigling D."/>
            <person name="Ford K.L."/>
            <person name="Foster G.D."/>
            <person name="Pangilinan J."/>
            <person name="Papanicolaou A."/>
            <person name="Barry K."/>
            <person name="LaButti K."/>
            <person name="Viragh M."/>
            <person name="Koriabine M."/>
            <person name="Yan M."/>
            <person name="Riley R."/>
            <person name="Champramary S."/>
            <person name="Plett K.L."/>
            <person name="Tsai I.J."/>
            <person name="Slot J."/>
            <person name="Sipos G."/>
            <person name="Plett J."/>
            <person name="Nagy L.G."/>
            <person name="Grigoriev I.V."/>
        </authorList>
    </citation>
    <scope>NUCLEOTIDE SEQUENCE</scope>
    <source>
        <strain evidence="11">CCBAS 213</strain>
    </source>
</reference>
<dbReference type="GO" id="GO:0005783">
    <property type="term" value="C:endoplasmic reticulum"/>
    <property type="evidence" value="ECO:0007669"/>
    <property type="project" value="TreeGrafter"/>
</dbReference>
<dbReference type="GO" id="GO:0097363">
    <property type="term" value="F:protein O-acetylglucosaminyltransferase activity"/>
    <property type="evidence" value="ECO:0007669"/>
    <property type="project" value="TreeGrafter"/>
</dbReference>
<comment type="caution">
    <text evidence="11">The sequence shown here is derived from an EMBL/GenBank/DDBJ whole genome shotgun (WGS) entry which is preliminary data.</text>
</comment>
<keyword evidence="4" id="KW-0812">Transmembrane</keyword>
<organism evidence="11 12">
    <name type="scientific">Armillaria tabescens</name>
    <name type="common">Ringless honey mushroom</name>
    <name type="synonym">Agaricus tabescens</name>
    <dbReference type="NCBI Taxonomy" id="1929756"/>
    <lineage>
        <taxon>Eukaryota</taxon>
        <taxon>Fungi</taxon>
        <taxon>Dikarya</taxon>
        <taxon>Basidiomycota</taxon>
        <taxon>Agaricomycotina</taxon>
        <taxon>Agaricomycetes</taxon>
        <taxon>Agaricomycetidae</taxon>
        <taxon>Agaricales</taxon>
        <taxon>Marasmiineae</taxon>
        <taxon>Physalacriaceae</taxon>
        <taxon>Desarmillaria</taxon>
    </lineage>
</organism>
<dbReference type="Pfam" id="PF04577">
    <property type="entry name" value="Glyco_transf_61"/>
    <property type="match status" value="1"/>
</dbReference>
<keyword evidence="9" id="KW-0732">Signal</keyword>
<evidence type="ECO:0000313" key="12">
    <source>
        <dbReference type="Proteomes" id="UP001175211"/>
    </source>
</evidence>
<dbReference type="EMBL" id="JAUEPS010000013">
    <property type="protein sequence ID" value="KAK0459955.1"/>
    <property type="molecule type" value="Genomic_DNA"/>
</dbReference>
<protein>
    <recommendedName>
        <fullName evidence="10">Glycosyltransferase 61 catalytic domain-containing protein</fullName>
    </recommendedName>
</protein>
<feature type="domain" description="Glycosyltransferase 61 catalytic" evidence="10">
    <location>
        <begin position="351"/>
        <end position="445"/>
    </location>
</feature>
<gene>
    <name evidence="11" type="ORF">EV420DRAFT_242503</name>
</gene>
<keyword evidence="3" id="KW-0808">Transferase</keyword>
<keyword evidence="8" id="KW-0175">Coiled coil</keyword>